<dbReference type="eggNOG" id="ENOG502SBWQ">
    <property type="taxonomic scope" value="Eukaryota"/>
</dbReference>
<evidence type="ECO:0000256" key="8">
    <source>
        <dbReference type="ARBA" id="ARBA00022618"/>
    </source>
</evidence>
<dbReference type="Pfam" id="PF08649">
    <property type="entry name" value="DASH_Dad1"/>
    <property type="match status" value="1"/>
</dbReference>
<dbReference type="OMA" id="RLWSTFY"/>
<name>U4LLU2_PYROM</name>
<evidence type="ECO:0000256" key="15">
    <source>
        <dbReference type="ARBA" id="ARBA00023328"/>
    </source>
</evidence>
<feature type="region of interest" description="Disordered" evidence="17">
    <location>
        <begin position="62"/>
        <end position="85"/>
    </location>
</feature>
<evidence type="ECO:0000256" key="1">
    <source>
        <dbReference type="ARBA" id="ARBA00004123"/>
    </source>
</evidence>
<keyword evidence="6" id="KW-0158">Chromosome</keyword>
<dbReference type="GO" id="GO:0042729">
    <property type="term" value="C:DASH complex"/>
    <property type="evidence" value="ECO:0007669"/>
    <property type="project" value="InterPro"/>
</dbReference>
<evidence type="ECO:0000256" key="3">
    <source>
        <dbReference type="ARBA" id="ARBA00004629"/>
    </source>
</evidence>
<dbReference type="GO" id="GO:0005876">
    <property type="term" value="C:spindle microtubule"/>
    <property type="evidence" value="ECO:0007669"/>
    <property type="project" value="TreeGrafter"/>
</dbReference>
<feature type="compositionally biased region" description="Acidic residues" evidence="17">
    <location>
        <begin position="75"/>
        <end position="85"/>
    </location>
</feature>
<evidence type="ECO:0000256" key="14">
    <source>
        <dbReference type="ARBA" id="ARBA00023306"/>
    </source>
</evidence>
<dbReference type="InterPro" id="IPR013958">
    <property type="entry name" value="DASH_Dad1"/>
</dbReference>
<keyword evidence="19" id="KW-1185">Reference proteome</keyword>
<organism evidence="18 19">
    <name type="scientific">Pyronema omphalodes (strain CBS 100304)</name>
    <name type="common">Pyronema confluens</name>
    <dbReference type="NCBI Taxonomy" id="1076935"/>
    <lineage>
        <taxon>Eukaryota</taxon>
        <taxon>Fungi</taxon>
        <taxon>Dikarya</taxon>
        <taxon>Ascomycota</taxon>
        <taxon>Pezizomycotina</taxon>
        <taxon>Pezizomycetes</taxon>
        <taxon>Pezizales</taxon>
        <taxon>Pyronemataceae</taxon>
        <taxon>Pyronema</taxon>
    </lineage>
</organism>
<dbReference type="EMBL" id="HF936006">
    <property type="protein sequence ID" value="CCX33114.1"/>
    <property type="molecule type" value="Genomic_DNA"/>
</dbReference>
<dbReference type="GO" id="GO:0072686">
    <property type="term" value="C:mitotic spindle"/>
    <property type="evidence" value="ECO:0007669"/>
    <property type="project" value="InterPro"/>
</dbReference>
<keyword evidence="9" id="KW-0493">Microtubule</keyword>
<dbReference type="GO" id="GO:0044732">
    <property type="term" value="C:mitotic spindle pole body"/>
    <property type="evidence" value="ECO:0007669"/>
    <property type="project" value="TreeGrafter"/>
</dbReference>
<evidence type="ECO:0000256" key="12">
    <source>
        <dbReference type="ARBA" id="ARBA00023212"/>
    </source>
</evidence>
<keyword evidence="10" id="KW-0498">Mitosis</keyword>
<proteinExistence type="inferred from homology"/>
<evidence type="ECO:0000256" key="13">
    <source>
        <dbReference type="ARBA" id="ARBA00023242"/>
    </source>
</evidence>
<accession>U4LLU2</accession>
<keyword evidence="7" id="KW-0963">Cytoplasm</keyword>
<sequence>MSSSPDKTYFEQQRLHLLGEINLAMEAVLSNMNTLNRNVESITAVGREFEAVERLWTQFESVRGKNPGPAKQDEQLGEEDTTMDG</sequence>
<keyword evidence="15" id="KW-0137">Centromere</keyword>
<dbReference type="AlphaFoldDB" id="U4LLU2"/>
<keyword evidence="12" id="KW-0206">Cytoskeleton</keyword>
<evidence type="ECO:0000256" key="5">
    <source>
        <dbReference type="ARBA" id="ARBA00020261"/>
    </source>
</evidence>
<evidence type="ECO:0000256" key="9">
    <source>
        <dbReference type="ARBA" id="ARBA00022701"/>
    </source>
</evidence>
<evidence type="ECO:0000256" key="7">
    <source>
        <dbReference type="ARBA" id="ARBA00022490"/>
    </source>
</evidence>
<dbReference type="PANTHER" id="PTHR28025">
    <property type="entry name" value="DASH COMPLEX SUBUNIT DAD1"/>
    <property type="match status" value="1"/>
</dbReference>
<evidence type="ECO:0000256" key="6">
    <source>
        <dbReference type="ARBA" id="ARBA00022454"/>
    </source>
</evidence>
<reference evidence="18 19" key="1">
    <citation type="journal article" date="2013" name="PLoS Genet.">
        <title>The genome and development-dependent transcriptomes of Pyronema confluens: a window into fungal evolution.</title>
        <authorList>
            <person name="Traeger S."/>
            <person name="Altegoer F."/>
            <person name="Freitag M."/>
            <person name="Gabaldon T."/>
            <person name="Kempken F."/>
            <person name="Kumar A."/>
            <person name="Marcet-Houben M."/>
            <person name="Poggeler S."/>
            <person name="Stajich J.E."/>
            <person name="Nowrousian M."/>
        </authorList>
    </citation>
    <scope>NUCLEOTIDE SEQUENCE [LARGE SCALE GENOMIC DNA]</scope>
    <source>
        <strain evidence="19">CBS 100304</strain>
        <tissue evidence="18">Vegetative mycelium</tissue>
    </source>
</reference>
<comment type="subcellular location">
    <subcellularLocation>
        <location evidence="3">Chromosome</location>
        <location evidence="3">Centromere</location>
        <location evidence="3">Kinetochore</location>
    </subcellularLocation>
    <subcellularLocation>
        <location evidence="2">Cytoplasm</location>
        <location evidence="2">Cytoskeleton</location>
        <location evidence="2">Spindle</location>
    </subcellularLocation>
    <subcellularLocation>
        <location evidence="1">Nucleus</location>
    </subcellularLocation>
</comment>
<dbReference type="PANTHER" id="PTHR28025:SF1">
    <property type="entry name" value="DASH COMPLEX SUBUNIT DAD1"/>
    <property type="match status" value="1"/>
</dbReference>
<keyword evidence="14" id="KW-0131">Cell cycle</keyword>
<evidence type="ECO:0000256" key="16">
    <source>
        <dbReference type="ARBA" id="ARBA00030566"/>
    </source>
</evidence>
<evidence type="ECO:0000256" key="4">
    <source>
        <dbReference type="ARBA" id="ARBA00010146"/>
    </source>
</evidence>
<keyword evidence="11" id="KW-0995">Kinetochore</keyword>
<keyword evidence="13" id="KW-0539">Nucleus</keyword>
<comment type="similarity">
    <text evidence="4">Belongs to the DASH complex DAD1 family.</text>
</comment>
<dbReference type="Proteomes" id="UP000018144">
    <property type="component" value="Unassembled WGS sequence"/>
</dbReference>
<gene>
    <name evidence="18" type="ORF">PCON_14145</name>
</gene>
<dbReference type="GO" id="GO:0051010">
    <property type="term" value="F:microtubule plus-end binding"/>
    <property type="evidence" value="ECO:0007669"/>
    <property type="project" value="TreeGrafter"/>
</dbReference>
<keyword evidence="8" id="KW-0132">Cell division</keyword>
<dbReference type="GO" id="GO:0051301">
    <property type="term" value="P:cell division"/>
    <property type="evidence" value="ECO:0007669"/>
    <property type="project" value="UniProtKB-KW"/>
</dbReference>
<protein>
    <recommendedName>
        <fullName evidence="5">DASH complex subunit DAD1</fullName>
    </recommendedName>
    <alternativeName>
        <fullName evidence="16">Outer kinetochore protein DAD1</fullName>
    </alternativeName>
</protein>
<dbReference type="OrthoDB" id="5566853at2759"/>
<evidence type="ECO:0000256" key="17">
    <source>
        <dbReference type="SAM" id="MobiDB-lite"/>
    </source>
</evidence>
<evidence type="ECO:0000256" key="10">
    <source>
        <dbReference type="ARBA" id="ARBA00022776"/>
    </source>
</evidence>
<evidence type="ECO:0000256" key="2">
    <source>
        <dbReference type="ARBA" id="ARBA00004186"/>
    </source>
</evidence>
<evidence type="ECO:0000256" key="11">
    <source>
        <dbReference type="ARBA" id="ARBA00022838"/>
    </source>
</evidence>
<evidence type="ECO:0000313" key="19">
    <source>
        <dbReference type="Proteomes" id="UP000018144"/>
    </source>
</evidence>
<evidence type="ECO:0000313" key="18">
    <source>
        <dbReference type="EMBL" id="CCX33114.1"/>
    </source>
</evidence>